<keyword evidence="2 3" id="KW-0802">TPR repeat</keyword>
<name>A0A4Q7YPU4_9BACT</name>
<gene>
    <name evidence="5" type="ORF">BDD14_0184</name>
</gene>
<dbReference type="GO" id="GO:0046813">
    <property type="term" value="P:receptor-mediated virion attachment to host cell"/>
    <property type="evidence" value="ECO:0007669"/>
    <property type="project" value="TreeGrafter"/>
</dbReference>
<dbReference type="InterPro" id="IPR019734">
    <property type="entry name" value="TPR_rpt"/>
</dbReference>
<feature type="region of interest" description="Disordered" evidence="4">
    <location>
        <begin position="555"/>
        <end position="574"/>
    </location>
</feature>
<dbReference type="PANTHER" id="PTHR44858">
    <property type="entry name" value="TETRATRICOPEPTIDE REPEAT PROTEIN 6"/>
    <property type="match status" value="1"/>
</dbReference>
<dbReference type="InterPro" id="IPR050498">
    <property type="entry name" value="Ycf3"/>
</dbReference>
<dbReference type="Gene3D" id="1.25.40.10">
    <property type="entry name" value="Tetratricopeptide repeat domain"/>
    <property type="match status" value="3"/>
</dbReference>
<protein>
    <submittedName>
        <fullName evidence="5">Tetratricopeptide repeat protein</fullName>
    </submittedName>
</protein>
<evidence type="ECO:0000256" key="3">
    <source>
        <dbReference type="PROSITE-ProRule" id="PRU00339"/>
    </source>
</evidence>
<dbReference type="Proteomes" id="UP000292958">
    <property type="component" value="Unassembled WGS sequence"/>
</dbReference>
<reference evidence="5 6" key="1">
    <citation type="submission" date="2019-02" db="EMBL/GenBank/DDBJ databases">
        <title>Genomic Encyclopedia of Archaeal and Bacterial Type Strains, Phase II (KMG-II): from individual species to whole genera.</title>
        <authorList>
            <person name="Goeker M."/>
        </authorList>
    </citation>
    <scope>NUCLEOTIDE SEQUENCE [LARGE SCALE GENOMIC DNA]</scope>
    <source>
        <strain evidence="5 6">DSM 18101</strain>
    </source>
</reference>
<dbReference type="RefSeq" id="WP_130417174.1">
    <property type="nucleotide sequence ID" value="NZ_SHKW01000001.1"/>
</dbReference>
<evidence type="ECO:0000313" key="5">
    <source>
        <dbReference type="EMBL" id="RZU38883.1"/>
    </source>
</evidence>
<dbReference type="SUPFAM" id="SSF48452">
    <property type="entry name" value="TPR-like"/>
    <property type="match status" value="3"/>
</dbReference>
<accession>A0A4Q7YPU4</accession>
<sequence length="574" mass="61878">MTIIRSAGTLLLVFVLGAPGIQRDLRAQEASVARTRLAEGIQLLRNGDAARAKIKFDAAIRADSRSAEALTWRGICENQMQHYADAVADLRSALRLDGELLSAHYNLALSLIRLQKINEALEQLRIVIAAQPNTVQPRYNMAILLESKNDFAGAKEQLVAARSIDPQDAGVAFHLLVDELKLKHDDDVPALVDQLAAASTAMAVQQNAATALLEAGSFQSAVSLLQKAHERDPKSNAIVSLLCRAYIGAGSNSDAIALASDGTFSNNEEMTYLLALAYAGNKETQRALETFTLAAQQDTKDARPLYHLGLIAAATPQGPANAVQFLRSAHRLDLDNAIYALALVRILLVTDQAEEARAVLITIKASGEDQAQVDMLSGVALAATHQGPEAAAQLKKAIAKDPSLAVAHNVLGFCFFQQGQYAQAAEAYGKASELDPRRVLYAQDAALAYGRANQIDHALRYGQRASSLEENNANSHALVGKLYASAGRREDAVRELRLAVELNPDKDSALYLLARTYQQMGDQQQALEWSEKLRLLKQQHEAAFSLQKKTEATSVRSSTLLEGGSAVDSDASAP</sequence>
<dbReference type="PANTHER" id="PTHR44858:SF1">
    <property type="entry name" value="UDP-N-ACETYLGLUCOSAMINE--PEPTIDE N-ACETYLGLUCOSAMINYLTRANSFERASE SPINDLY-RELATED"/>
    <property type="match status" value="1"/>
</dbReference>
<dbReference type="Pfam" id="PF00515">
    <property type="entry name" value="TPR_1"/>
    <property type="match status" value="1"/>
</dbReference>
<comment type="caution">
    <text evidence="5">The sequence shown here is derived from an EMBL/GenBank/DDBJ whole genome shotgun (WGS) entry which is preliminary data.</text>
</comment>
<dbReference type="Pfam" id="PF13181">
    <property type="entry name" value="TPR_8"/>
    <property type="match status" value="2"/>
</dbReference>
<dbReference type="Pfam" id="PF14559">
    <property type="entry name" value="TPR_19"/>
    <property type="match status" value="1"/>
</dbReference>
<dbReference type="InterPro" id="IPR011990">
    <property type="entry name" value="TPR-like_helical_dom_sf"/>
</dbReference>
<dbReference type="GO" id="GO:0009279">
    <property type="term" value="C:cell outer membrane"/>
    <property type="evidence" value="ECO:0007669"/>
    <property type="project" value="TreeGrafter"/>
</dbReference>
<evidence type="ECO:0000256" key="2">
    <source>
        <dbReference type="ARBA" id="ARBA00022803"/>
    </source>
</evidence>
<dbReference type="PROSITE" id="PS50005">
    <property type="entry name" value="TPR"/>
    <property type="match status" value="2"/>
</dbReference>
<dbReference type="EMBL" id="SHKW01000001">
    <property type="protein sequence ID" value="RZU38883.1"/>
    <property type="molecule type" value="Genomic_DNA"/>
</dbReference>
<keyword evidence="6" id="KW-1185">Reference proteome</keyword>
<feature type="repeat" description="TPR" evidence="3">
    <location>
        <begin position="405"/>
        <end position="438"/>
    </location>
</feature>
<evidence type="ECO:0000256" key="4">
    <source>
        <dbReference type="SAM" id="MobiDB-lite"/>
    </source>
</evidence>
<dbReference type="SMART" id="SM00028">
    <property type="entry name" value="TPR"/>
    <property type="match status" value="10"/>
</dbReference>
<dbReference type="Pfam" id="PF13432">
    <property type="entry name" value="TPR_16"/>
    <property type="match status" value="2"/>
</dbReference>
<evidence type="ECO:0000256" key="1">
    <source>
        <dbReference type="ARBA" id="ARBA00022737"/>
    </source>
</evidence>
<organism evidence="5 6">
    <name type="scientific">Edaphobacter modestus</name>
    <dbReference type="NCBI Taxonomy" id="388466"/>
    <lineage>
        <taxon>Bacteria</taxon>
        <taxon>Pseudomonadati</taxon>
        <taxon>Acidobacteriota</taxon>
        <taxon>Terriglobia</taxon>
        <taxon>Terriglobales</taxon>
        <taxon>Acidobacteriaceae</taxon>
        <taxon>Edaphobacter</taxon>
    </lineage>
</organism>
<evidence type="ECO:0000313" key="6">
    <source>
        <dbReference type="Proteomes" id="UP000292958"/>
    </source>
</evidence>
<proteinExistence type="predicted"/>
<dbReference type="AlphaFoldDB" id="A0A4Q7YPU4"/>
<feature type="repeat" description="TPR" evidence="3">
    <location>
        <begin position="473"/>
        <end position="506"/>
    </location>
</feature>
<keyword evidence="1" id="KW-0677">Repeat</keyword>
<dbReference type="OrthoDB" id="98092at2"/>